<protein>
    <submittedName>
        <fullName evidence="2">Glycerophosphoryl diester phosphodiesterase</fullName>
    </submittedName>
</protein>
<comment type="caution">
    <text evidence="2">The sequence shown here is derived from an EMBL/GenBank/DDBJ whole genome shotgun (WGS) entry which is preliminary data.</text>
</comment>
<name>A0AAV7Z9A0_9EUKA</name>
<keyword evidence="1" id="KW-0812">Transmembrane</keyword>
<proteinExistence type="predicted"/>
<dbReference type="EMBL" id="JANTQA010000036">
    <property type="protein sequence ID" value="KAJ3436728.1"/>
    <property type="molecule type" value="Genomic_DNA"/>
</dbReference>
<sequence length="640" mass="73652">MEKQKKKTKDKINTLIKLLLLIIFLIVILVSFPHHLSTGFRVHSSYPGTVQFEWSGDETMMCIEVDNKNYRFDRVKQGSIYPIASGKHTLWPRTLGCKELTEYPPFTITIERGSLHLSCERFDEEVVCSFYCPGLMYDEFTIRVSEATHEQSSQGNFITNANPNENENGSKNPIFTEEIHNANSPYTFSNLEMEKSYLIQVKAEGIPAGSKGKGTNWVSTLVPPLDLNLSQDDSTNKVKLHQLQTKKVPSNNNLMQVPIELISSNPSSKINYPEYHVKIEVDQGQISIFTQNNKDLQHSEELINNLENIYFVHNDQNKGINRNTNKNKNTLQFWGFENDIKQALLSLVYQRPTDDNAGNIKKKANIQIEIANRQLLLFGEDGYSGKFPPHSKRGIQMALPYVDGISIHINILQDSTIVCASIVPPTWLESDHGFCDLNRKKILSSYIQGEKILLFEKFLHIMSKNSKQILINIHSSNCISDLEYALSIQNKIEKYALGKNRIHFRGDQFVVEKLDELDTDYNYSLMKYHPLEKPFLQIEKKIARFKGITFHANEDKRFPYNRNTSPSNSKIFNLHKNDGVIAFEDNRIRPDNIKIQKLLNLEADIYITSSPKKVKQYLANDLHYRSKYHKDVLNINLNID</sequence>
<accession>A0AAV7Z9A0</accession>
<gene>
    <name evidence="2" type="ORF">M0812_18793</name>
</gene>
<feature type="transmembrane region" description="Helical" evidence="1">
    <location>
        <begin position="12"/>
        <end position="32"/>
    </location>
</feature>
<dbReference type="AlphaFoldDB" id="A0AAV7Z9A0"/>
<evidence type="ECO:0000313" key="3">
    <source>
        <dbReference type="Proteomes" id="UP001146793"/>
    </source>
</evidence>
<keyword evidence="1" id="KW-1133">Transmembrane helix</keyword>
<dbReference type="Proteomes" id="UP001146793">
    <property type="component" value="Unassembled WGS sequence"/>
</dbReference>
<organism evidence="2 3">
    <name type="scientific">Anaeramoeba flamelloides</name>
    <dbReference type="NCBI Taxonomy" id="1746091"/>
    <lineage>
        <taxon>Eukaryota</taxon>
        <taxon>Metamonada</taxon>
        <taxon>Anaeramoebidae</taxon>
        <taxon>Anaeramoeba</taxon>
    </lineage>
</organism>
<reference evidence="2" key="1">
    <citation type="submission" date="2022-08" db="EMBL/GenBank/DDBJ databases">
        <title>Novel sulphate-reducing endosymbionts in the free-living metamonad Anaeramoeba.</title>
        <authorList>
            <person name="Jerlstrom-Hultqvist J."/>
            <person name="Cepicka I."/>
            <person name="Gallot-Lavallee L."/>
            <person name="Salas-Leiva D."/>
            <person name="Curtis B.A."/>
            <person name="Zahonova K."/>
            <person name="Pipaliya S."/>
            <person name="Dacks J."/>
            <person name="Roger A.J."/>
        </authorList>
    </citation>
    <scope>NUCLEOTIDE SEQUENCE</scope>
    <source>
        <strain evidence="2">Busselton2</strain>
    </source>
</reference>
<evidence type="ECO:0000313" key="2">
    <source>
        <dbReference type="EMBL" id="KAJ3436728.1"/>
    </source>
</evidence>
<keyword evidence="1" id="KW-0472">Membrane</keyword>
<evidence type="ECO:0000256" key="1">
    <source>
        <dbReference type="SAM" id="Phobius"/>
    </source>
</evidence>